<organism evidence="1 2">
    <name type="scientific">Paramecium octaurelia</name>
    <dbReference type="NCBI Taxonomy" id="43137"/>
    <lineage>
        <taxon>Eukaryota</taxon>
        <taxon>Sar</taxon>
        <taxon>Alveolata</taxon>
        <taxon>Ciliophora</taxon>
        <taxon>Intramacronucleata</taxon>
        <taxon>Oligohymenophorea</taxon>
        <taxon>Peniculida</taxon>
        <taxon>Parameciidae</taxon>
        <taxon>Paramecium</taxon>
    </lineage>
</organism>
<evidence type="ECO:0000313" key="2">
    <source>
        <dbReference type="Proteomes" id="UP000683925"/>
    </source>
</evidence>
<dbReference type="EMBL" id="CAJJDP010000147">
    <property type="protein sequence ID" value="CAD8208987.1"/>
    <property type="molecule type" value="Genomic_DNA"/>
</dbReference>
<name>A0A8S1Y7W1_PAROT</name>
<dbReference type="AlphaFoldDB" id="A0A8S1Y7W1"/>
<dbReference type="Proteomes" id="UP000683925">
    <property type="component" value="Unassembled WGS sequence"/>
</dbReference>
<sequence>MSFDTQIVYSKLGEILLAQYINGFEFYFLDYIDLKKSKDKEDLKICKELVAQAKKKLNLIVSKKSFRKESAFSYTFIWNIGKEEIKHSNRGQVFDNSITMIEVDANREQIEWHFKDLARVCQDVGSASFQSIQL</sequence>
<protein>
    <submittedName>
        <fullName evidence="1">Uncharacterized protein</fullName>
    </submittedName>
</protein>
<gene>
    <name evidence="1" type="ORF">POCTA_138.1.T1450172</name>
</gene>
<comment type="caution">
    <text evidence="1">The sequence shown here is derived from an EMBL/GenBank/DDBJ whole genome shotgun (WGS) entry which is preliminary data.</text>
</comment>
<proteinExistence type="predicted"/>
<dbReference type="OMA" id="SITMIKI"/>
<keyword evidence="2" id="KW-1185">Reference proteome</keyword>
<accession>A0A8S1Y7W1</accession>
<reference evidence="1" key="1">
    <citation type="submission" date="2021-01" db="EMBL/GenBank/DDBJ databases">
        <authorList>
            <consortium name="Genoscope - CEA"/>
            <person name="William W."/>
        </authorList>
    </citation>
    <scope>NUCLEOTIDE SEQUENCE</scope>
</reference>
<evidence type="ECO:0000313" key="1">
    <source>
        <dbReference type="EMBL" id="CAD8208987.1"/>
    </source>
</evidence>
<dbReference type="OrthoDB" id="303855at2759"/>